<dbReference type="InterPro" id="IPR011032">
    <property type="entry name" value="GroES-like_sf"/>
</dbReference>
<sequence length="94" mass="10266">MLKPLGDRVILQQQEEEEQTIGGIVIANNAKEKPQSGKVVAVNDGRVLDNGTKVAPSVKVGDQVLFDKYAGTEVKYEGTKYLVLHEKDIVAVED</sequence>
<dbReference type="GO" id="GO:0051087">
    <property type="term" value="F:protein-folding chaperone binding"/>
    <property type="evidence" value="ECO:0007669"/>
    <property type="project" value="TreeGrafter"/>
</dbReference>
<keyword evidence="6" id="KW-1185">Reference proteome</keyword>
<protein>
    <recommendedName>
        <fullName evidence="3">Co-chaperonin GroES</fullName>
    </recommendedName>
    <alternativeName>
        <fullName evidence="3">10 kDa chaperonin</fullName>
    </alternativeName>
    <alternativeName>
        <fullName evidence="3">Chaperonin-10</fullName>
        <shortName evidence="3">Cpn10</shortName>
    </alternativeName>
</protein>
<dbReference type="PANTHER" id="PTHR10772">
    <property type="entry name" value="10 KDA HEAT SHOCK PROTEIN"/>
    <property type="match status" value="1"/>
</dbReference>
<dbReference type="Proteomes" id="UP000051783">
    <property type="component" value="Unassembled WGS sequence"/>
</dbReference>
<dbReference type="InterPro" id="IPR020818">
    <property type="entry name" value="Chaperonin_GroES"/>
</dbReference>
<dbReference type="GO" id="GO:0005737">
    <property type="term" value="C:cytoplasm"/>
    <property type="evidence" value="ECO:0007669"/>
    <property type="project" value="UniProtKB-SubCell"/>
</dbReference>
<dbReference type="PRINTS" id="PR00297">
    <property type="entry name" value="CHAPERONIN10"/>
</dbReference>
<keyword evidence="3" id="KW-0963">Cytoplasm</keyword>
<gene>
    <name evidence="3" type="primary">groES</name>
    <name evidence="3" type="synonym">groS</name>
    <name evidence="5" type="ORF">IV64_GL000253</name>
</gene>
<dbReference type="FunFam" id="2.30.33.40:FF:000001">
    <property type="entry name" value="10 kDa chaperonin"/>
    <property type="match status" value="1"/>
</dbReference>
<comment type="similarity">
    <text evidence="1 3 4">Belongs to the GroES chaperonin family.</text>
</comment>
<dbReference type="EMBL" id="JQCL01000074">
    <property type="protein sequence ID" value="KRO09126.1"/>
    <property type="molecule type" value="Genomic_DNA"/>
</dbReference>
<evidence type="ECO:0000256" key="2">
    <source>
        <dbReference type="ARBA" id="ARBA00023186"/>
    </source>
</evidence>
<dbReference type="SUPFAM" id="SSF50129">
    <property type="entry name" value="GroES-like"/>
    <property type="match status" value="1"/>
</dbReference>
<dbReference type="HAMAP" id="MF_00580">
    <property type="entry name" value="CH10"/>
    <property type="match status" value="1"/>
</dbReference>
<dbReference type="PATRIC" id="fig|942150.3.peg.260"/>
<dbReference type="PANTHER" id="PTHR10772:SF58">
    <property type="entry name" value="CO-CHAPERONIN GROES"/>
    <property type="match status" value="1"/>
</dbReference>
<evidence type="ECO:0000256" key="4">
    <source>
        <dbReference type="RuleBase" id="RU000535"/>
    </source>
</evidence>
<dbReference type="NCBIfam" id="NF001533">
    <property type="entry name" value="PRK00364.2-4"/>
    <property type="match status" value="1"/>
</dbReference>
<dbReference type="OrthoDB" id="9806791at2"/>
<evidence type="ECO:0000313" key="6">
    <source>
        <dbReference type="Proteomes" id="UP000051783"/>
    </source>
</evidence>
<evidence type="ECO:0000256" key="3">
    <source>
        <dbReference type="HAMAP-Rule" id="MF_00580"/>
    </source>
</evidence>
<dbReference type="NCBIfam" id="NF001534">
    <property type="entry name" value="PRK00364.2-5"/>
    <property type="match status" value="1"/>
</dbReference>
<keyword evidence="2 3" id="KW-0143">Chaperone</keyword>
<accession>A0A0R2M6C0</accession>
<comment type="function">
    <text evidence="3 4">Together with the chaperonin GroEL, plays an essential role in assisting protein folding. The GroEL-GroES system forms a nano-cage that allows encapsulation of the non-native substrate proteins and provides a physical environment optimized to promote and accelerate protein folding. GroES binds to the apical surface of the GroEL ring, thereby capping the opening of the GroEL channel.</text>
</comment>
<dbReference type="GO" id="GO:0005524">
    <property type="term" value="F:ATP binding"/>
    <property type="evidence" value="ECO:0007669"/>
    <property type="project" value="InterPro"/>
</dbReference>
<proteinExistence type="inferred from homology"/>
<evidence type="ECO:0000313" key="5">
    <source>
        <dbReference type="EMBL" id="KRO09126.1"/>
    </source>
</evidence>
<dbReference type="CDD" id="cd00320">
    <property type="entry name" value="cpn10"/>
    <property type="match status" value="1"/>
</dbReference>
<name>A0A0R2M6C0_9LACO</name>
<dbReference type="RefSeq" id="WP_057706862.1">
    <property type="nucleotide sequence ID" value="NZ_JQCL01000074.1"/>
</dbReference>
<dbReference type="SMART" id="SM00883">
    <property type="entry name" value="Cpn10"/>
    <property type="match status" value="1"/>
</dbReference>
<dbReference type="NCBIfam" id="NF001531">
    <property type="entry name" value="PRK00364.2-2"/>
    <property type="match status" value="1"/>
</dbReference>
<dbReference type="InterPro" id="IPR037124">
    <property type="entry name" value="Chaperonin_GroES_sf"/>
</dbReference>
<dbReference type="InterPro" id="IPR018369">
    <property type="entry name" value="Chaprnonin_Cpn10_CS"/>
</dbReference>
<comment type="caution">
    <text evidence="5">The sequence shown here is derived from an EMBL/GenBank/DDBJ whole genome shotgun (WGS) entry which is preliminary data.</text>
</comment>
<dbReference type="GO" id="GO:0046872">
    <property type="term" value="F:metal ion binding"/>
    <property type="evidence" value="ECO:0007669"/>
    <property type="project" value="TreeGrafter"/>
</dbReference>
<dbReference type="AlphaFoldDB" id="A0A0R2M6C0"/>
<dbReference type="GO" id="GO:0044183">
    <property type="term" value="F:protein folding chaperone"/>
    <property type="evidence" value="ECO:0007669"/>
    <property type="project" value="InterPro"/>
</dbReference>
<dbReference type="STRING" id="942150.IV64_GL000253"/>
<evidence type="ECO:0000256" key="1">
    <source>
        <dbReference type="ARBA" id="ARBA00006975"/>
    </source>
</evidence>
<reference evidence="5 6" key="1">
    <citation type="journal article" date="2015" name="Genome Announc.">
        <title>Expanding the biotechnology potential of lactobacilli through comparative genomics of 213 strains and associated genera.</title>
        <authorList>
            <person name="Sun Z."/>
            <person name="Harris H.M."/>
            <person name="McCann A."/>
            <person name="Guo C."/>
            <person name="Argimon S."/>
            <person name="Zhang W."/>
            <person name="Yang X."/>
            <person name="Jeffery I.B."/>
            <person name="Cooney J.C."/>
            <person name="Kagawa T.F."/>
            <person name="Liu W."/>
            <person name="Song Y."/>
            <person name="Salvetti E."/>
            <person name="Wrobel A."/>
            <person name="Rasinkangas P."/>
            <person name="Parkhill J."/>
            <person name="Rea M.C."/>
            <person name="O'Sullivan O."/>
            <person name="Ritari J."/>
            <person name="Douillard F.P."/>
            <person name="Paul Ross R."/>
            <person name="Yang R."/>
            <person name="Briner A.E."/>
            <person name="Felis G.E."/>
            <person name="de Vos W.M."/>
            <person name="Barrangou R."/>
            <person name="Klaenhammer T.R."/>
            <person name="Caufield P.W."/>
            <person name="Cui Y."/>
            <person name="Zhang H."/>
            <person name="O'Toole P.W."/>
        </authorList>
    </citation>
    <scope>NUCLEOTIDE SEQUENCE [LARGE SCALE GENOMIC DNA]</scope>
    <source>
        <strain evidence="5 6">LMG 26013</strain>
    </source>
</reference>
<comment type="subcellular location">
    <subcellularLocation>
        <location evidence="3">Cytoplasm</location>
    </subcellularLocation>
</comment>
<comment type="subunit">
    <text evidence="3">Heptamer of 7 subunits arranged in a ring. Interacts with the chaperonin GroEL.</text>
</comment>
<dbReference type="Pfam" id="PF00166">
    <property type="entry name" value="Cpn10"/>
    <property type="match status" value="1"/>
</dbReference>
<dbReference type="Gene3D" id="2.30.33.40">
    <property type="entry name" value="GroES chaperonin"/>
    <property type="match status" value="1"/>
</dbReference>
<organism evidence="5 6">
    <name type="scientific">Lactiplantibacillus xiangfangensis</name>
    <dbReference type="NCBI Taxonomy" id="942150"/>
    <lineage>
        <taxon>Bacteria</taxon>
        <taxon>Bacillati</taxon>
        <taxon>Bacillota</taxon>
        <taxon>Bacilli</taxon>
        <taxon>Lactobacillales</taxon>
        <taxon>Lactobacillaceae</taxon>
        <taxon>Lactiplantibacillus</taxon>
    </lineage>
</organism>
<dbReference type="GO" id="GO:0051082">
    <property type="term" value="F:unfolded protein binding"/>
    <property type="evidence" value="ECO:0007669"/>
    <property type="project" value="TreeGrafter"/>
</dbReference>
<dbReference type="PROSITE" id="PS00681">
    <property type="entry name" value="CHAPERONINS_CPN10"/>
    <property type="match status" value="1"/>
</dbReference>